<dbReference type="STRING" id="1818881.A3196_09815"/>
<dbReference type="AlphaFoldDB" id="A0A1E2UQM4"/>
<evidence type="ECO:0008006" key="3">
    <source>
        <dbReference type="Google" id="ProtNLM"/>
    </source>
</evidence>
<name>A0A1E2UQM4_9GAMM</name>
<dbReference type="OrthoDB" id="5500612at2"/>
<dbReference type="Gene3D" id="3.60.10.10">
    <property type="entry name" value="Endonuclease/exonuclease/phosphatase"/>
    <property type="match status" value="1"/>
</dbReference>
<protein>
    <recommendedName>
        <fullName evidence="3">Endonuclease</fullName>
    </recommendedName>
</protein>
<keyword evidence="2" id="KW-1185">Reference proteome</keyword>
<dbReference type="PANTHER" id="PTHR11371">
    <property type="entry name" value="DEOXYRIBONUCLEASE"/>
    <property type="match status" value="1"/>
</dbReference>
<dbReference type="EMBL" id="LVJZ01000003">
    <property type="protein sequence ID" value="ODB97037.1"/>
    <property type="molecule type" value="Genomic_DNA"/>
</dbReference>
<evidence type="ECO:0000313" key="1">
    <source>
        <dbReference type="EMBL" id="ODB97037.1"/>
    </source>
</evidence>
<dbReference type="Proteomes" id="UP000094849">
    <property type="component" value="Unassembled WGS sequence"/>
</dbReference>
<reference evidence="1 2" key="1">
    <citation type="submission" date="2016-03" db="EMBL/GenBank/DDBJ databases">
        <title>Chemosynthetic sulphur-oxidizing symbionts of marine invertebrate animals are capable of nitrogen fixation.</title>
        <authorList>
            <person name="Petersen J.M."/>
            <person name="Kemper A."/>
            <person name="Gruber-Vodicka H."/>
            <person name="Cardini U."/>
            <person name="Geest Mvander."/>
            <person name="Kleiner M."/>
            <person name="Bulgheresi S."/>
            <person name="Fussmann M."/>
            <person name="Herbold C."/>
            <person name="Seah B.K.B."/>
            <person name="Antony C.Paul."/>
            <person name="Liu D."/>
            <person name="Belitz A."/>
            <person name="Weber M."/>
        </authorList>
    </citation>
    <scope>NUCLEOTIDE SEQUENCE [LARGE SCALE GENOMIC DNA]</scope>
    <source>
        <strain evidence="1">G_D</strain>
    </source>
</reference>
<dbReference type="InterPro" id="IPR036691">
    <property type="entry name" value="Endo/exonu/phosph_ase_sf"/>
</dbReference>
<dbReference type="CDD" id="cd10283">
    <property type="entry name" value="MnuA_DNase1-like"/>
    <property type="match status" value="1"/>
</dbReference>
<proteinExistence type="predicted"/>
<gene>
    <name evidence="1" type="ORF">A3196_09815</name>
</gene>
<comment type="caution">
    <text evidence="1">The sequence shown here is derived from an EMBL/GenBank/DDBJ whole genome shotgun (WGS) entry which is preliminary data.</text>
</comment>
<accession>A0A1E2UQM4</accession>
<dbReference type="SUPFAM" id="SSF56219">
    <property type="entry name" value="DNase I-like"/>
    <property type="match status" value="1"/>
</dbReference>
<dbReference type="RefSeq" id="WP_069004764.1">
    <property type="nucleotide sequence ID" value="NZ_LVJW01000003.1"/>
</dbReference>
<sequence>MIPHEKESPDFTYDLATERQALRGNKTHRGIPDKAPNRLLAATWNLTNFGVQQRTDDDLALMAEIISWFDLIAIQEIADDLTDLCALVDHLPAGYRVILSDIGGNDERSGFIYDSQKVARLELAAEIAVPPSDHRYIRMRGVSGAYKGFDRNPYVVAFKAGALEFTAVSAHLYFGSNRYYDEDRRALEAYALARWADQRNRAAGAYSQNILVMGDLNLPIRDNSSSVYKALKAKRLILPQHSTAMGSNLAGDKYYDQVAFHAGAMNNAYQGNSGVFDFDRDPFFRAAWDVSPDYFNKTMKYHIADHRPLWVEFLV</sequence>
<evidence type="ECO:0000313" key="2">
    <source>
        <dbReference type="Proteomes" id="UP000094849"/>
    </source>
</evidence>
<dbReference type="PANTHER" id="PTHR11371:SF31">
    <property type="entry name" value="EXTRACELLULAR NUCLEASE"/>
    <property type="match status" value="1"/>
</dbReference>
<organism evidence="1 2">
    <name type="scientific">Candidatus Thiodiazotropha endoloripes</name>
    <dbReference type="NCBI Taxonomy" id="1818881"/>
    <lineage>
        <taxon>Bacteria</taxon>
        <taxon>Pseudomonadati</taxon>
        <taxon>Pseudomonadota</taxon>
        <taxon>Gammaproteobacteria</taxon>
        <taxon>Chromatiales</taxon>
        <taxon>Sedimenticolaceae</taxon>
        <taxon>Candidatus Thiodiazotropha</taxon>
    </lineage>
</organism>